<keyword evidence="2" id="KW-1133">Transmembrane helix</keyword>
<evidence type="ECO:0000256" key="2">
    <source>
        <dbReference type="SAM" id="Phobius"/>
    </source>
</evidence>
<feature type="transmembrane region" description="Helical" evidence="2">
    <location>
        <begin position="14"/>
        <end position="33"/>
    </location>
</feature>
<keyword evidence="2" id="KW-0472">Membrane</keyword>
<dbReference type="Gene3D" id="3.30.1330.60">
    <property type="entry name" value="OmpA-like domain"/>
    <property type="match status" value="1"/>
</dbReference>
<reference evidence="4 5" key="1">
    <citation type="submission" date="2023-07" db="EMBL/GenBank/DDBJ databases">
        <title>Genomic Encyclopedia of Type Strains, Phase IV (KMG-IV): sequencing the most valuable type-strain genomes for metagenomic binning, comparative biology and taxonomic classification.</title>
        <authorList>
            <person name="Goeker M."/>
        </authorList>
    </citation>
    <scope>NUCLEOTIDE SEQUENCE [LARGE SCALE GENOMIC DNA]</scope>
    <source>
        <strain evidence="4 5">DSM 19013</strain>
    </source>
</reference>
<dbReference type="Gene3D" id="3.40.1520.20">
    <property type="match status" value="3"/>
</dbReference>
<keyword evidence="5" id="KW-1185">Reference proteome</keyword>
<feature type="domain" description="BON" evidence="3">
    <location>
        <begin position="243"/>
        <end position="280"/>
    </location>
</feature>
<feature type="region of interest" description="Disordered" evidence="1">
    <location>
        <begin position="622"/>
        <end position="642"/>
    </location>
</feature>
<dbReference type="InterPro" id="IPR036737">
    <property type="entry name" value="OmpA-like_sf"/>
</dbReference>
<evidence type="ECO:0000256" key="1">
    <source>
        <dbReference type="SAM" id="MobiDB-lite"/>
    </source>
</evidence>
<evidence type="ECO:0000259" key="3">
    <source>
        <dbReference type="Pfam" id="PF04972"/>
    </source>
</evidence>
<dbReference type="RefSeq" id="WP_238204949.1">
    <property type="nucleotide sequence ID" value="NZ_BPQE01000020.1"/>
</dbReference>
<dbReference type="Proteomes" id="UP001231124">
    <property type="component" value="Unassembled WGS sequence"/>
</dbReference>
<keyword evidence="2" id="KW-0812">Transmembrane</keyword>
<comment type="caution">
    <text evidence="4">The sequence shown here is derived from an EMBL/GenBank/DDBJ whole genome shotgun (WGS) entry which is preliminary data.</text>
</comment>
<protein>
    <submittedName>
        <fullName evidence="4">Outer membrane protein OmpA-like peptidoglycan-associated protein</fullName>
    </submittedName>
</protein>
<organism evidence="4 5">
    <name type="scientific">Methylobacterium aerolatum</name>
    <dbReference type="NCBI Taxonomy" id="418708"/>
    <lineage>
        <taxon>Bacteria</taxon>
        <taxon>Pseudomonadati</taxon>
        <taxon>Pseudomonadota</taxon>
        <taxon>Alphaproteobacteria</taxon>
        <taxon>Hyphomicrobiales</taxon>
        <taxon>Methylobacteriaceae</taxon>
        <taxon>Methylobacterium</taxon>
    </lineage>
</organism>
<name>A0ABU0HVR8_9HYPH</name>
<dbReference type="InterPro" id="IPR007055">
    <property type="entry name" value="BON_dom"/>
</dbReference>
<dbReference type="Pfam" id="PF04972">
    <property type="entry name" value="BON"/>
    <property type="match status" value="1"/>
</dbReference>
<evidence type="ECO:0000313" key="5">
    <source>
        <dbReference type="Proteomes" id="UP001231124"/>
    </source>
</evidence>
<accession>A0ABU0HVR8</accession>
<evidence type="ECO:0000313" key="4">
    <source>
        <dbReference type="EMBL" id="MDQ0445795.1"/>
    </source>
</evidence>
<feature type="region of interest" description="Disordered" evidence="1">
    <location>
        <begin position="534"/>
        <end position="606"/>
    </location>
</feature>
<gene>
    <name evidence="4" type="ORF">QO012_000273</name>
</gene>
<feature type="compositionally biased region" description="Low complexity" evidence="1">
    <location>
        <begin position="627"/>
        <end position="642"/>
    </location>
</feature>
<dbReference type="EMBL" id="JAUSVP010000001">
    <property type="protein sequence ID" value="MDQ0445795.1"/>
    <property type="molecule type" value="Genomic_DNA"/>
</dbReference>
<feature type="compositionally biased region" description="Basic and acidic residues" evidence="1">
    <location>
        <begin position="571"/>
        <end position="583"/>
    </location>
</feature>
<sequence length="642" mass="66079">MPQPETSARALRRAGWLLGLLPLAGIWVGTALWSAHRLSARILAAGEGIVSRTAPEHGEPWLRLSLSGRDLIAEGEAPDAGRRAIVLAELGVLEGPRRIVSEIGLVETAAPFQWAATRVGPASVALEGHRPVEIGRRALEVEVTGAIGTGTQVRDAARAARGAPPDFAAAAAFLAARLPGLAPGGRATLTDTVLAVSGEAVDLTAYDSLRTALARPPEGFSVGKVEILPPRIADYRLTLTRTGTGVALTGYVPSEAARQAALATATALGDGSPVDDRLQTARGLPEAVDPRALLDLMGRAAALIQSGEVTYSGGAVSIRGDAIDPQAIPEAEALLRDGRPGGVAAGTVALSARPLSPYRVSLRRTSDAVTVSGHVPDEETRRRIVAALRQRLYREPVLDRTRLADGAPPNLAAALEAGAGLLTTLASGEVAVNDRRLTLSGETLYREAATRAPARLAAVLPAGWEGRAEVAARDPEDRRDAETCRRGVAAATATADLRFPVGSASLTAAFYPALDALAALGKVCPDLHVAVSGPADPPGAKAPPPEKPPQAEKPADAAKSSAKPAPKKAAKAGERKPDAKEAEDASAAEAKAKARAEDEASGLARQRTNALVEYLLQAGMRPGQVTAGPDLGAGPAAVALLP</sequence>
<feature type="compositionally biased region" description="Pro residues" evidence="1">
    <location>
        <begin position="535"/>
        <end position="548"/>
    </location>
</feature>
<proteinExistence type="predicted"/>